<dbReference type="Proteomes" id="UP001596306">
    <property type="component" value="Unassembled WGS sequence"/>
</dbReference>
<dbReference type="EMBL" id="JBHSTP010000001">
    <property type="protein sequence ID" value="MFC6355278.1"/>
    <property type="molecule type" value="Genomic_DNA"/>
</dbReference>
<keyword evidence="2" id="KW-0378">Hydrolase</keyword>
<feature type="domain" description="DUF1023" evidence="1">
    <location>
        <begin position="198"/>
        <end position="374"/>
    </location>
</feature>
<evidence type="ECO:0000259" key="1">
    <source>
        <dbReference type="Pfam" id="PF06259"/>
    </source>
</evidence>
<dbReference type="SUPFAM" id="SSF53474">
    <property type="entry name" value="alpha/beta-Hydrolases"/>
    <property type="match status" value="1"/>
</dbReference>
<dbReference type="GO" id="GO:0016787">
    <property type="term" value="F:hydrolase activity"/>
    <property type="evidence" value="ECO:0007669"/>
    <property type="project" value="UniProtKB-KW"/>
</dbReference>
<sequence>MAAVLSASLALGGVSEAFVAHEPTSLTVVADIGVNSDNLPPWLNTASLFSVSIDPAALQRATGISLLSGLSRLSRSDIVNYVTGNPQQISALLDARLAPSDVSAWWQRMTALARSDMIAGAPSLVGNLEGVPYRMRDKANLLTLDAAVRQLQDHLDAGVGKGVRQQVTRQLAMLEQVREALIPKKGEASRTLVALDITGQGRAVIADGDLDRANYISYLIPGMYFSVDQQIVDWADTASVLHDQQQDWLRRLPDADDPGATPTVATIAWIGYQTPDLLNVGGLDLAQGGADALERSWAGIRASRGSDQPFLAVLAHSYGSTAALIALERHTVEIDALALVGSPGSTAQSVAALDVANGNVFVGEADWDPVVNTAFYGSDPGTSSYGATRMGVAGGTDPLDHDHLAPSFGHNDYFKPGSESLRNMALIGIDRGAYVTSGTRIADGTTLALSR</sequence>
<accession>A0ABW1VC19</accession>
<gene>
    <name evidence="2" type="ORF">ACFQB0_04030</name>
</gene>
<proteinExistence type="predicted"/>
<comment type="caution">
    <text evidence="2">The sequence shown here is derived from an EMBL/GenBank/DDBJ whole genome shotgun (WGS) entry which is preliminary data.</text>
</comment>
<protein>
    <submittedName>
        <fullName evidence="2">Alpha/beta hydrolase</fullName>
    </submittedName>
</protein>
<dbReference type="RefSeq" id="WP_386727879.1">
    <property type="nucleotide sequence ID" value="NZ_JBHSTP010000001.1"/>
</dbReference>
<keyword evidence="3" id="KW-1185">Reference proteome</keyword>
<dbReference type="InterPro" id="IPR010427">
    <property type="entry name" value="DUF1023"/>
</dbReference>
<dbReference type="InterPro" id="IPR029058">
    <property type="entry name" value="AB_hydrolase_fold"/>
</dbReference>
<evidence type="ECO:0000313" key="3">
    <source>
        <dbReference type="Proteomes" id="UP001596306"/>
    </source>
</evidence>
<dbReference type="Pfam" id="PF06259">
    <property type="entry name" value="Abhydrolase_8"/>
    <property type="match status" value="1"/>
</dbReference>
<reference evidence="3" key="1">
    <citation type="journal article" date="2019" name="Int. J. Syst. Evol. Microbiol.">
        <title>The Global Catalogue of Microorganisms (GCM) 10K type strain sequencing project: providing services to taxonomists for standard genome sequencing and annotation.</title>
        <authorList>
            <consortium name="The Broad Institute Genomics Platform"/>
            <consortium name="The Broad Institute Genome Sequencing Center for Infectious Disease"/>
            <person name="Wu L."/>
            <person name="Ma J."/>
        </authorList>
    </citation>
    <scope>NUCLEOTIDE SEQUENCE [LARGE SCALE GENOMIC DNA]</scope>
    <source>
        <strain evidence="3">CCUG 43304</strain>
    </source>
</reference>
<name>A0ABW1VC19_9MICO</name>
<organism evidence="2 3">
    <name type="scientific">Luethyella okanaganae</name>
    <dbReference type="NCBI Taxonomy" id="69372"/>
    <lineage>
        <taxon>Bacteria</taxon>
        <taxon>Bacillati</taxon>
        <taxon>Actinomycetota</taxon>
        <taxon>Actinomycetes</taxon>
        <taxon>Micrococcales</taxon>
        <taxon>Microbacteriaceae</taxon>
        <taxon>Luethyella</taxon>
    </lineage>
</organism>
<evidence type="ECO:0000313" key="2">
    <source>
        <dbReference type="EMBL" id="MFC6355278.1"/>
    </source>
</evidence>